<dbReference type="EMBL" id="CM047905">
    <property type="protein sequence ID" value="KAJ0087714.1"/>
    <property type="molecule type" value="Genomic_DNA"/>
</dbReference>
<dbReference type="Proteomes" id="UP001164250">
    <property type="component" value="Chromosome 9"/>
</dbReference>
<evidence type="ECO:0000313" key="2">
    <source>
        <dbReference type="Proteomes" id="UP001164250"/>
    </source>
</evidence>
<gene>
    <name evidence="1" type="ORF">Patl1_32742</name>
</gene>
<keyword evidence="2" id="KW-1185">Reference proteome</keyword>
<reference evidence="2" key="1">
    <citation type="journal article" date="2023" name="G3 (Bethesda)">
        <title>Genome assembly and association tests identify interacting loci associated with vigor, precocity, and sex in interspecific pistachio rootstocks.</title>
        <authorList>
            <person name="Palmer W."/>
            <person name="Jacygrad E."/>
            <person name="Sagayaradj S."/>
            <person name="Cavanaugh K."/>
            <person name="Han R."/>
            <person name="Bertier L."/>
            <person name="Beede B."/>
            <person name="Kafkas S."/>
            <person name="Golino D."/>
            <person name="Preece J."/>
            <person name="Michelmore R."/>
        </authorList>
    </citation>
    <scope>NUCLEOTIDE SEQUENCE [LARGE SCALE GENOMIC DNA]</scope>
</reference>
<proteinExistence type="predicted"/>
<organism evidence="1 2">
    <name type="scientific">Pistacia atlantica</name>
    <dbReference type="NCBI Taxonomy" id="434234"/>
    <lineage>
        <taxon>Eukaryota</taxon>
        <taxon>Viridiplantae</taxon>
        <taxon>Streptophyta</taxon>
        <taxon>Embryophyta</taxon>
        <taxon>Tracheophyta</taxon>
        <taxon>Spermatophyta</taxon>
        <taxon>Magnoliopsida</taxon>
        <taxon>eudicotyledons</taxon>
        <taxon>Gunneridae</taxon>
        <taxon>Pentapetalae</taxon>
        <taxon>rosids</taxon>
        <taxon>malvids</taxon>
        <taxon>Sapindales</taxon>
        <taxon>Anacardiaceae</taxon>
        <taxon>Pistacia</taxon>
    </lineage>
</organism>
<protein>
    <submittedName>
        <fullName evidence="1">Uncharacterized protein</fullName>
    </submittedName>
</protein>
<evidence type="ECO:0000313" key="1">
    <source>
        <dbReference type="EMBL" id="KAJ0087714.1"/>
    </source>
</evidence>
<accession>A0ACC1ALZ3</accession>
<sequence>METSCLAYLDHIPQGHNAKDLEVECEEGKVWSFRLIIRKGRYKKPVLSAGWAKFAREKQLGRGFKVQFFKEEDGPNGEFKYKIKLKKPVILFNKVLAYVPYHAALKSFFCVSLKSLRFKFLCVALKSSRFKFGCRFKFSKI</sequence>
<name>A0ACC1ALZ3_9ROSI</name>
<comment type="caution">
    <text evidence="1">The sequence shown here is derived from an EMBL/GenBank/DDBJ whole genome shotgun (WGS) entry which is preliminary data.</text>
</comment>